<evidence type="ECO:0000313" key="1">
    <source>
        <dbReference type="EMBL" id="KAJ9105832.1"/>
    </source>
</evidence>
<reference evidence="1" key="1">
    <citation type="submission" date="2023-04" db="EMBL/GenBank/DDBJ databases">
        <title>Draft Genome sequencing of Naganishia species isolated from polar environments using Oxford Nanopore Technology.</title>
        <authorList>
            <person name="Leo P."/>
            <person name="Venkateswaran K."/>
        </authorList>
    </citation>
    <scope>NUCLEOTIDE SEQUENCE</scope>
    <source>
        <strain evidence="1">MNA-CCFEE 5261</strain>
    </source>
</reference>
<sequence>MTRTTGLKRAPYALVSAGADPPPAPRQRSHAPVTGRKGPPACYIPDVMVVDVDELGEADDVDREDDDEEDDDDEDSDRPVVDEDSSDEEGFVNIVTSHSEEFSKRQLELIQLASDLSANDDLLSCIFVDTFGSMAAKDDLGVYYHQGDFIKPYFNRAELVKMAQETIVQGNVQTALDRSLRLVVFRNRIAGLRSTTQIKKFVAHLKRYLMLYHPSSRVEIRTTDRYRFATQKSELAVHATVDLDPGLTEYVLMDLRDVAGGSPTAANNNTFLNGIPNRVNGQKMAAELAQAGIDWTQEPRPQMLVLDEITGAMEVMPKTWEQRLSGNNIEDDPSTAKNAITAAQSRQKPRNVPYGDMGLDDTGNAFADPSSAQQTDVRQKMAEIRDFSVVNSGRQGLMLFLGPGRFINHDCSPNVELITTKRNVITFRVLRRIRVGEELTTWYHRGGFTRVPDENESVDGVDREGEPETSKRTSAEARRSAGRASTYISDEVQFESGMGITITAEGMEIGDGFTENGDDDVDSCDKGMDVEATKMDGLVQDVATRRRSMRTLNSASSLPARMAESMSVSMSARASPESSATGSSPSRESARNKRRAAARGRERTSHMLHNPFGYSKVSKPSGPSTVISNGLEHKVETADSHVERDEPGTLRCTVCLQIMEPVWVSNRYVEQCKRCIRHKAIYGFKWPARAKHEEQPYPPVNMRPSWWVPPKISRHRFRSATPPAIQPNNDDDGVQMSDGEREATALEEQARREAKRTYRWQVLQAEAAAKFRKDLEAAQEEMKRIEEEHAREKEALKTKPTLHTGKGSWGKYEYVWEEEEQPVVLQDGTKRSRRAPANLDSHALAPKRRKTNEDAQSRRGSSTGSPHPRGSVDARNKEKQPVRPRSHKPEEKAHPASRRGQRPKPNGPIFSATPASPSDKVLPGNDFDIMPLTTARNTTTNDSPIALTDDDSFDSDVEVVATSVARARAVQGGRDEDHLGSNINPIPLSAEEDEANGNQDDSSDEDLFYSTRFSASALHTMPVTPGSVNAGGVPSGTTKKQSTGIGSSRVHSFHTEGISPLKYREMFRGTLSSPDVHPGVQPESYKQPKALTERGKGTRAALEAKERDKLTDPPPLLHSAEAEIARAQQAAAFVESAKRKSSRKAVASRSSKHRQWMEVDPSPSPVLSGNASHDEGNSGQDEQEGTLQDMRDTIVSSQLADIDTPHPPDVTEASARKSVELSPTALDVQQKSPEQTLGAVPEETHTPSPEPEGQGESSPSQQNPTDDRHPAEANSEDTGPLTEAPQATAATFSTAGPLLEMTETTDSQNRAVVISDQSTVDNDISKERLTVTSDIGEPGPSNEPDNLPVEDVPQVSELQQSLPDQPHGMEQSLEPEAAIPEENQQSSSEAQLDREAEVEHSSSYTSSIQDLQGTKENNSIVSGTGLSGHLSEEPARDMTTAAACAPITEAVFSGDIAPAQEITISTRKRLASSHPVDQISVAEIPDPNTSDAQDGRDHKARLILSLGGAVTDESSTSGTAESTELVNAPPLSPSPLQTTFALAVESDQQDENTLAITSEGLFAIEPSDPPSMTHSDLTERVDSVGPESADISMQMEYTEPSVELMLAQPPATALIESSHEGMSEPPHQEDSANTSNEITSTLFVQVAEVPMTTSSDVVLPPAIQTELGTDKEALLTLLT</sequence>
<dbReference type="EMBL" id="JASBWR010000032">
    <property type="protein sequence ID" value="KAJ9105832.1"/>
    <property type="molecule type" value="Genomic_DNA"/>
</dbReference>
<keyword evidence="2" id="KW-1185">Reference proteome</keyword>
<gene>
    <name evidence="1" type="ORF">QFC19_003402</name>
</gene>
<comment type="caution">
    <text evidence="1">The sequence shown here is derived from an EMBL/GenBank/DDBJ whole genome shotgun (WGS) entry which is preliminary data.</text>
</comment>
<name>A0ACC2W2K3_9TREE</name>
<proteinExistence type="predicted"/>
<organism evidence="1 2">
    <name type="scientific">Naganishia cerealis</name>
    <dbReference type="NCBI Taxonomy" id="610337"/>
    <lineage>
        <taxon>Eukaryota</taxon>
        <taxon>Fungi</taxon>
        <taxon>Dikarya</taxon>
        <taxon>Basidiomycota</taxon>
        <taxon>Agaricomycotina</taxon>
        <taxon>Tremellomycetes</taxon>
        <taxon>Filobasidiales</taxon>
        <taxon>Filobasidiaceae</taxon>
        <taxon>Naganishia</taxon>
    </lineage>
</organism>
<accession>A0ACC2W2K3</accession>
<evidence type="ECO:0000313" key="2">
    <source>
        <dbReference type="Proteomes" id="UP001241377"/>
    </source>
</evidence>
<protein>
    <submittedName>
        <fullName evidence="1">Uncharacterized protein</fullName>
    </submittedName>
</protein>
<dbReference type="Proteomes" id="UP001241377">
    <property type="component" value="Unassembled WGS sequence"/>
</dbReference>